<accession>A0A6A5XQ16</accession>
<dbReference type="PANTHER" id="PTHR46910:SF39">
    <property type="entry name" value="ZN(II)2CYS6 TRANSCRIPTION FACTOR (EUROFUNG)"/>
    <property type="match status" value="1"/>
</dbReference>
<evidence type="ECO:0000259" key="2">
    <source>
        <dbReference type="SMART" id="SM00906"/>
    </source>
</evidence>
<dbReference type="GO" id="GO:0008270">
    <property type="term" value="F:zinc ion binding"/>
    <property type="evidence" value="ECO:0007669"/>
    <property type="project" value="InterPro"/>
</dbReference>
<name>A0A6A5XQ16_9PLEO</name>
<dbReference type="GO" id="GO:0003700">
    <property type="term" value="F:DNA-binding transcription factor activity"/>
    <property type="evidence" value="ECO:0007669"/>
    <property type="project" value="InterPro"/>
</dbReference>
<dbReference type="GO" id="GO:0006351">
    <property type="term" value="P:DNA-templated transcription"/>
    <property type="evidence" value="ECO:0007669"/>
    <property type="project" value="InterPro"/>
</dbReference>
<dbReference type="GO" id="GO:0003677">
    <property type="term" value="F:DNA binding"/>
    <property type="evidence" value="ECO:0007669"/>
    <property type="project" value="InterPro"/>
</dbReference>
<dbReference type="SMART" id="SM00906">
    <property type="entry name" value="Fungal_trans"/>
    <property type="match status" value="1"/>
</dbReference>
<gene>
    <name evidence="3" type="ORF">BU24DRAFT_461617</name>
</gene>
<dbReference type="OrthoDB" id="3266505at2759"/>
<proteinExistence type="predicted"/>
<dbReference type="InterPro" id="IPR007219">
    <property type="entry name" value="XnlR_reg_dom"/>
</dbReference>
<sequence length="632" mass="71435">MLPIRSGPDFHPDNPCRNCALTNRVCTYAVRDKKVTIPESYLRRLENELQNSKVVHSNTGRSAEESCAPLPRSVQFIDERKRRRPSVSAVENSTAQLFVSKLKQIQSSTSGLHLFGSNSETSGPSNGDLERDSVASKYEYFALDSDTAHARCTFTLPPYPYALFLLEQFSIYLGQDWHWFCLRTFQHRLHNTYMIAHSLESKDRTWLCLLLVTLALGESVNASRRPQITLDLNGQSSQLMEHDIGASPSTPPPGSELFEQALKLLSTPFESASIEHLEALNLIVLYNYQLNRKRTAYMYAGTSARLCNMLQLHQIPKAWECSAVEREHRKRLWWSTFCLDRMTSSQGGHLPALQVDQINLEYPSRIQPASEDDKEFANPDYLSARVQLTILEAENSDSVSGSSNDDAHDIANIYRPMLSKLCSWKQSLPVPLSSDIDNGIPTLTGSLPDTRALANFHLRFNQCLILLLRPLLLRQIASIFSNETSNASQEELLELNSTCLKSARSNLRISLDVRAHSLLVPLGFMENMHLFTSLMILYLAISINIRRPGSFHQISEDASKYEEGKDLLRYMMQSGSFAAKGHLAMLKDVEDLGDTIAMEGGMRFNQEGEQWDVDEWMLQLFQTSSSIEHMVS</sequence>
<evidence type="ECO:0000256" key="1">
    <source>
        <dbReference type="ARBA" id="ARBA00023242"/>
    </source>
</evidence>
<keyword evidence="4" id="KW-1185">Reference proteome</keyword>
<protein>
    <recommendedName>
        <fullName evidence="2">Xylanolytic transcriptional activator regulatory domain-containing protein</fullName>
    </recommendedName>
</protein>
<keyword evidence="1" id="KW-0539">Nucleus</keyword>
<evidence type="ECO:0000313" key="4">
    <source>
        <dbReference type="Proteomes" id="UP000799778"/>
    </source>
</evidence>
<organism evidence="3 4">
    <name type="scientific">Aaosphaeria arxii CBS 175.79</name>
    <dbReference type="NCBI Taxonomy" id="1450172"/>
    <lineage>
        <taxon>Eukaryota</taxon>
        <taxon>Fungi</taxon>
        <taxon>Dikarya</taxon>
        <taxon>Ascomycota</taxon>
        <taxon>Pezizomycotina</taxon>
        <taxon>Dothideomycetes</taxon>
        <taxon>Pleosporomycetidae</taxon>
        <taxon>Pleosporales</taxon>
        <taxon>Pleosporales incertae sedis</taxon>
        <taxon>Aaosphaeria</taxon>
    </lineage>
</organism>
<dbReference type="Pfam" id="PF04082">
    <property type="entry name" value="Fungal_trans"/>
    <property type="match status" value="1"/>
</dbReference>
<dbReference type="InterPro" id="IPR050987">
    <property type="entry name" value="AtrR-like"/>
</dbReference>
<dbReference type="AlphaFoldDB" id="A0A6A5XQ16"/>
<dbReference type="CDD" id="cd12148">
    <property type="entry name" value="fungal_TF_MHR"/>
    <property type="match status" value="1"/>
</dbReference>
<dbReference type="PANTHER" id="PTHR46910">
    <property type="entry name" value="TRANSCRIPTION FACTOR PDR1"/>
    <property type="match status" value="1"/>
</dbReference>
<dbReference type="RefSeq" id="XP_033383704.1">
    <property type="nucleotide sequence ID" value="XM_033531906.1"/>
</dbReference>
<reference evidence="3" key="1">
    <citation type="journal article" date="2020" name="Stud. Mycol.">
        <title>101 Dothideomycetes genomes: a test case for predicting lifestyles and emergence of pathogens.</title>
        <authorList>
            <person name="Haridas S."/>
            <person name="Albert R."/>
            <person name="Binder M."/>
            <person name="Bloem J."/>
            <person name="Labutti K."/>
            <person name="Salamov A."/>
            <person name="Andreopoulos B."/>
            <person name="Baker S."/>
            <person name="Barry K."/>
            <person name="Bills G."/>
            <person name="Bluhm B."/>
            <person name="Cannon C."/>
            <person name="Castanera R."/>
            <person name="Culley D."/>
            <person name="Daum C."/>
            <person name="Ezra D."/>
            <person name="Gonzalez J."/>
            <person name="Henrissat B."/>
            <person name="Kuo A."/>
            <person name="Liang C."/>
            <person name="Lipzen A."/>
            <person name="Lutzoni F."/>
            <person name="Magnuson J."/>
            <person name="Mondo S."/>
            <person name="Nolan M."/>
            <person name="Ohm R."/>
            <person name="Pangilinan J."/>
            <person name="Park H.-J."/>
            <person name="Ramirez L."/>
            <person name="Alfaro M."/>
            <person name="Sun H."/>
            <person name="Tritt A."/>
            <person name="Yoshinaga Y."/>
            <person name="Zwiers L.-H."/>
            <person name="Turgeon B."/>
            <person name="Goodwin S."/>
            <person name="Spatafora J."/>
            <person name="Crous P."/>
            <person name="Grigoriev I."/>
        </authorList>
    </citation>
    <scope>NUCLEOTIDE SEQUENCE</scope>
    <source>
        <strain evidence="3">CBS 175.79</strain>
    </source>
</reference>
<evidence type="ECO:0000313" key="3">
    <source>
        <dbReference type="EMBL" id="KAF2015365.1"/>
    </source>
</evidence>
<dbReference type="GeneID" id="54289303"/>
<dbReference type="Proteomes" id="UP000799778">
    <property type="component" value="Unassembled WGS sequence"/>
</dbReference>
<dbReference type="EMBL" id="ML978069">
    <property type="protein sequence ID" value="KAF2015365.1"/>
    <property type="molecule type" value="Genomic_DNA"/>
</dbReference>
<feature type="domain" description="Xylanolytic transcriptional activator regulatory" evidence="2">
    <location>
        <begin position="296"/>
        <end position="369"/>
    </location>
</feature>